<name>A0A0A1TAP9_9HYPO</name>
<keyword evidence="3" id="KW-0040">ANK repeat</keyword>
<dbReference type="HOGENOM" id="CLU_000288_34_1_1"/>
<feature type="region of interest" description="Disordered" evidence="4">
    <location>
        <begin position="15"/>
        <end position="42"/>
    </location>
</feature>
<sequence length="1250" mass="139356">MRHFYRLKTKYLDKSVSDGIPQPQHSSSVTSTQQEPQSQAQQHGLYKLAENLKLSSEGENFPVDIIAVHGLNGDAYSTWTDKTTGKLWLRDFLPDFLPGCRVFTYGYPSKLFCEGSFSRVQEFGRGLLNSTRDHIEDLNGETRPIIFVCHSLGGIVCKQALVYAHENENVYGTVLKSTIGVAFLATPHGGSESADLAGVFLNIVNAFQATVTVGLRPKYARTELLDYLGHNSDALHDLFSSSRYRLQKLNIVSFYESEAIPGLPFLIVDRKSAQTGLSNEDPIVLYENHSSICRFASDSSTSYLSIARALRRIARQSADTSPQLKRSSTHSSDRTFNDVERTCMKLLNESDNAKIPETPPKPAQGTCHWIRSHPMFNLWLEKSESALLWLTGHPGCGKTILSFSLAQYFLNTKQPPNVLVYLCQNKTNQTNGKAVLISLIFQLINQHRSLIQYVRKVFDLQGSSMIQSFSSLWEIFLRILGDRKIGSVCIILDALDECEADSCHQLLQSISDLLSDTLYSMQREFKVKFLVTSRPYLHQSYVNTSLSGQSQITIDDRQAGYTNDIRQFILERVNEISLKRGYGDEIKNFLVQTITLKADHTFLWIHFVLLSIEKSLLTSKSELKKILARTPKDLEQMYRRYLSTIPSQHHENASLLLRILLGSCRPLSLDEMNIAFTLDTSHHSSQDVMEDSQNAITHTLQGILGPLVRISWPNVSLIHQSAKEFLLGMDSSENIIFPAMGKLNVRSSALQMACTCIRYLLLDDFKIDFFGPTVSHDGPAPRTPDDILESPASDFIGDLWDTDQYNLDTFFGGPDTLYPVICVSMAAKYKFYNYAALYWAEHFARCEEDAPHDLRVAARSLLDISQGNCRNWLRFYRTQMADSTDDDIIDNSPLGLASQFNLQATLKDLLGYCQPSQAVMNRSLYWASRLGHSGIIDILLEAGAEPNSQELEGQTALTVAADYDNLSCVIRLLSDKRTDINVPGRKGRTALSYACGSGCGDIVQELLAQGNCNANYVDYLGATPFFWAVEGEHRSIISTLVHKADINVNHKDKKGRTAFSWAAGNGGVGTLKYLLKIKGLDANIKDKNGKAPLLWAAGRGYTDCIEVLLDSKHVDNATTDNDERNALSWASEGGHYGVLHKILQQDNSGVDNEDINGWTPLMWAIQNDSPEAVAALVDTGLLQIDRPDHGGRTALSWAIEYGHFGVVEALLHAGANTEAQSKDGVTPMTIAKRFSRAKILNMLIAHQGSR</sequence>
<evidence type="ECO:0000313" key="7">
    <source>
        <dbReference type="Proteomes" id="UP000039046"/>
    </source>
</evidence>
<gene>
    <name evidence="6" type="ORF">VHEMI07532</name>
</gene>
<dbReference type="OrthoDB" id="4960462at2759"/>
<reference evidence="6 7" key="1">
    <citation type="journal article" date="2015" name="Genome Announc.">
        <title>Draft Genome Sequence and Gene Annotation of the Entomopathogenic Fungus Verticillium hemipterigenum.</title>
        <authorList>
            <person name="Horn F."/>
            <person name="Habel A."/>
            <person name="Scharf D.H."/>
            <person name="Dworschak J."/>
            <person name="Brakhage A.A."/>
            <person name="Guthke R."/>
            <person name="Hertweck C."/>
            <person name="Linde J."/>
        </authorList>
    </citation>
    <scope>NUCLEOTIDE SEQUENCE [LARGE SCALE GENOMIC DNA]</scope>
</reference>
<dbReference type="SUPFAM" id="SSF52540">
    <property type="entry name" value="P-loop containing nucleoside triphosphate hydrolases"/>
    <property type="match status" value="1"/>
</dbReference>
<evidence type="ECO:0000259" key="5">
    <source>
        <dbReference type="PROSITE" id="PS50837"/>
    </source>
</evidence>
<evidence type="ECO:0000313" key="6">
    <source>
        <dbReference type="EMBL" id="CEJ91844.1"/>
    </source>
</evidence>
<evidence type="ECO:0000256" key="1">
    <source>
        <dbReference type="ARBA" id="ARBA00007920"/>
    </source>
</evidence>
<dbReference type="PANTHER" id="PTHR10039:SF14">
    <property type="entry name" value="NACHT DOMAIN-CONTAINING PROTEIN"/>
    <property type="match status" value="1"/>
</dbReference>
<comment type="similarity">
    <text evidence="1">Belongs to the putative lipase ROG1 family.</text>
</comment>
<dbReference type="AlphaFoldDB" id="A0A0A1TAP9"/>
<dbReference type="STRING" id="1531966.A0A0A1TAP9"/>
<evidence type="ECO:0000256" key="4">
    <source>
        <dbReference type="SAM" id="MobiDB-lite"/>
    </source>
</evidence>
<dbReference type="Pfam" id="PF05057">
    <property type="entry name" value="DUF676"/>
    <property type="match status" value="1"/>
</dbReference>
<keyword evidence="2" id="KW-0677">Repeat</keyword>
<dbReference type="PANTHER" id="PTHR10039">
    <property type="entry name" value="AMELOGENIN"/>
    <property type="match status" value="1"/>
</dbReference>
<feature type="repeat" description="ANK" evidence="3">
    <location>
        <begin position="952"/>
        <end position="985"/>
    </location>
</feature>
<evidence type="ECO:0000256" key="3">
    <source>
        <dbReference type="PROSITE-ProRule" id="PRU00023"/>
    </source>
</evidence>
<dbReference type="SUPFAM" id="SSF53474">
    <property type="entry name" value="alpha/beta-Hydrolases"/>
    <property type="match status" value="1"/>
</dbReference>
<dbReference type="InterPro" id="IPR029058">
    <property type="entry name" value="AB_hydrolase_fold"/>
</dbReference>
<accession>A0A0A1TAP9</accession>
<dbReference type="Proteomes" id="UP000039046">
    <property type="component" value="Unassembled WGS sequence"/>
</dbReference>
<dbReference type="InterPro" id="IPR007111">
    <property type="entry name" value="NACHT_NTPase"/>
</dbReference>
<dbReference type="Gene3D" id="1.25.40.20">
    <property type="entry name" value="Ankyrin repeat-containing domain"/>
    <property type="match status" value="1"/>
</dbReference>
<dbReference type="InterPro" id="IPR036770">
    <property type="entry name" value="Ankyrin_rpt-contain_sf"/>
</dbReference>
<feature type="compositionally biased region" description="Polar residues" evidence="4">
    <location>
        <begin position="23"/>
        <end position="32"/>
    </location>
</feature>
<proteinExistence type="inferred from homology"/>
<dbReference type="InterPro" id="IPR002110">
    <property type="entry name" value="Ankyrin_rpt"/>
</dbReference>
<dbReference type="InterPro" id="IPR056884">
    <property type="entry name" value="NPHP3-like_N"/>
</dbReference>
<evidence type="ECO:0000256" key="2">
    <source>
        <dbReference type="ARBA" id="ARBA00022737"/>
    </source>
</evidence>
<dbReference type="SMART" id="SM00248">
    <property type="entry name" value="ANK"/>
    <property type="match status" value="9"/>
</dbReference>
<organism evidence="6 7">
    <name type="scientific">[Torrubiella] hemipterigena</name>
    <dbReference type="NCBI Taxonomy" id="1531966"/>
    <lineage>
        <taxon>Eukaryota</taxon>
        <taxon>Fungi</taxon>
        <taxon>Dikarya</taxon>
        <taxon>Ascomycota</taxon>
        <taxon>Pezizomycotina</taxon>
        <taxon>Sordariomycetes</taxon>
        <taxon>Hypocreomycetidae</taxon>
        <taxon>Hypocreales</taxon>
        <taxon>Clavicipitaceae</taxon>
        <taxon>Clavicipitaceae incertae sedis</taxon>
        <taxon>'Torrubiella' clade</taxon>
    </lineage>
</organism>
<feature type="domain" description="NACHT" evidence="5">
    <location>
        <begin position="386"/>
        <end position="535"/>
    </location>
</feature>
<feature type="compositionally biased region" description="Low complexity" evidence="4">
    <location>
        <begin position="33"/>
        <end position="42"/>
    </location>
</feature>
<dbReference type="InterPro" id="IPR027417">
    <property type="entry name" value="P-loop_NTPase"/>
</dbReference>
<protein>
    <recommendedName>
        <fullName evidence="5">NACHT domain-containing protein</fullName>
    </recommendedName>
</protein>
<feature type="repeat" description="ANK" evidence="3">
    <location>
        <begin position="1190"/>
        <end position="1222"/>
    </location>
</feature>
<dbReference type="PROSITE" id="PS50297">
    <property type="entry name" value="ANK_REP_REGION"/>
    <property type="match status" value="1"/>
</dbReference>
<dbReference type="InterPro" id="IPR007751">
    <property type="entry name" value="DUF676_lipase-like"/>
</dbReference>
<keyword evidence="7" id="KW-1185">Reference proteome</keyword>
<dbReference type="EMBL" id="CDHN01000004">
    <property type="protein sequence ID" value="CEJ91844.1"/>
    <property type="molecule type" value="Genomic_DNA"/>
</dbReference>
<dbReference type="Gene3D" id="3.40.50.1820">
    <property type="entry name" value="alpha/beta hydrolase"/>
    <property type="match status" value="1"/>
</dbReference>
<dbReference type="Pfam" id="PF24883">
    <property type="entry name" value="NPHP3_N"/>
    <property type="match status" value="1"/>
</dbReference>
<dbReference type="PROSITE" id="PS50088">
    <property type="entry name" value="ANK_REPEAT"/>
    <property type="match status" value="2"/>
</dbReference>
<dbReference type="PROSITE" id="PS50837">
    <property type="entry name" value="NACHT"/>
    <property type="match status" value="1"/>
</dbReference>
<dbReference type="SUPFAM" id="SSF48403">
    <property type="entry name" value="Ankyrin repeat"/>
    <property type="match status" value="1"/>
</dbReference>
<dbReference type="Gene3D" id="3.40.50.300">
    <property type="entry name" value="P-loop containing nucleotide triphosphate hydrolases"/>
    <property type="match status" value="1"/>
</dbReference>
<dbReference type="Pfam" id="PF12796">
    <property type="entry name" value="Ank_2"/>
    <property type="match status" value="2"/>
</dbReference>